<keyword evidence="1 2" id="KW-0238">DNA-binding</keyword>
<gene>
    <name evidence="4" type="ORF">LEP1GSC199_2605</name>
</gene>
<dbReference type="InterPro" id="IPR050109">
    <property type="entry name" value="HTH-type_TetR-like_transc_reg"/>
</dbReference>
<feature type="domain" description="HTH tetR-type" evidence="3">
    <location>
        <begin position="13"/>
        <end position="73"/>
    </location>
</feature>
<dbReference type="SUPFAM" id="SSF46689">
    <property type="entry name" value="Homeodomain-like"/>
    <property type="match status" value="1"/>
</dbReference>
<name>N1W1A6_9LEPT</name>
<evidence type="ECO:0000313" key="5">
    <source>
        <dbReference type="Proteomes" id="UP000012227"/>
    </source>
</evidence>
<comment type="caution">
    <text evidence="4">The sequence shown here is derived from an EMBL/GenBank/DDBJ whole genome shotgun (WGS) entry which is preliminary data.</text>
</comment>
<organism evidence="4 5">
    <name type="scientific">Leptospira vanthielii serovar Holland str. Waz Holland = ATCC 700522</name>
    <dbReference type="NCBI Taxonomy" id="1218591"/>
    <lineage>
        <taxon>Bacteria</taxon>
        <taxon>Pseudomonadati</taxon>
        <taxon>Spirochaetota</taxon>
        <taxon>Spirochaetia</taxon>
        <taxon>Leptospirales</taxon>
        <taxon>Leptospiraceae</taxon>
        <taxon>Leptospira</taxon>
    </lineage>
</organism>
<dbReference type="PANTHER" id="PTHR30328:SF54">
    <property type="entry name" value="HTH-TYPE TRANSCRIPTIONAL REPRESSOR SCO4008"/>
    <property type="match status" value="1"/>
</dbReference>
<evidence type="ECO:0000259" key="3">
    <source>
        <dbReference type="PROSITE" id="PS50977"/>
    </source>
</evidence>
<dbReference type="InterPro" id="IPR001647">
    <property type="entry name" value="HTH_TetR"/>
</dbReference>
<evidence type="ECO:0000256" key="1">
    <source>
        <dbReference type="ARBA" id="ARBA00023125"/>
    </source>
</evidence>
<dbReference type="RefSeq" id="WP_002981470.1">
    <property type="nucleotide sequence ID" value="NZ_AOGY02000042.1"/>
</dbReference>
<dbReference type="GO" id="GO:0003677">
    <property type="term" value="F:DNA binding"/>
    <property type="evidence" value="ECO:0007669"/>
    <property type="project" value="UniProtKB-UniRule"/>
</dbReference>
<feature type="DNA-binding region" description="H-T-H motif" evidence="2">
    <location>
        <begin position="36"/>
        <end position="55"/>
    </location>
</feature>
<reference evidence="4 5" key="1">
    <citation type="submission" date="2013-03" db="EMBL/GenBank/DDBJ databases">
        <authorList>
            <person name="Harkins D.M."/>
            <person name="Durkin A.S."/>
            <person name="Brinkac L.M."/>
            <person name="Haft D.H."/>
            <person name="Selengut J.D."/>
            <person name="Sanka R."/>
            <person name="DePew J."/>
            <person name="Purushe J."/>
            <person name="Galloway R.L."/>
            <person name="Vinetz J.M."/>
            <person name="Sutton G.G."/>
            <person name="Nierman W.C."/>
            <person name="Fouts D.E."/>
        </authorList>
    </citation>
    <scope>NUCLEOTIDE SEQUENCE [LARGE SCALE GENOMIC DNA]</scope>
    <source>
        <strain evidence="4 5">Waz Holland</strain>
    </source>
</reference>
<dbReference type="Pfam" id="PF00440">
    <property type="entry name" value="TetR_N"/>
    <property type="match status" value="1"/>
</dbReference>
<dbReference type="InterPro" id="IPR009057">
    <property type="entry name" value="Homeodomain-like_sf"/>
</dbReference>
<dbReference type="PROSITE" id="PS50977">
    <property type="entry name" value="HTH_TETR_2"/>
    <property type="match status" value="1"/>
</dbReference>
<dbReference type="InterPro" id="IPR023772">
    <property type="entry name" value="DNA-bd_HTH_TetR-type_CS"/>
</dbReference>
<dbReference type="AlphaFoldDB" id="N1W1A6"/>
<dbReference type="PRINTS" id="PR00455">
    <property type="entry name" value="HTHTETR"/>
</dbReference>
<dbReference type="PANTHER" id="PTHR30328">
    <property type="entry name" value="TRANSCRIPTIONAL REPRESSOR"/>
    <property type="match status" value="1"/>
</dbReference>
<dbReference type="Proteomes" id="UP000012227">
    <property type="component" value="Unassembled WGS sequence"/>
</dbReference>
<dbReference type="PROSITE" id="PS01081">
    <property type="entry name" value="HTH_TETR_1"/>
    <property type="match status" value="1"/>
</dbReference>
<dbReference type="Gene3D" id="1.10.357.10">
    <property type="entry name" value="Tetracycline Repressor, domain 2"/>
    <property type="match status" value="1"/>
</dbReference>
<evidence type="ECO:0000256" key="2">
    <source>
        <dbReference type="PROSITE-ProRule" id="PRU00335"/>
    </source>
</evidence>
<dbReference type="EMBL" id="AOGY02000042">
    <property type="protein sequence ID" value="EMY69994.1"/>
    <property type="molecule type" value="Genomic_DNA"/>
</dbReference>
<sequence length="176" mass="20101">MMKSKETERNTTQTRKTEILTAAVKVFSSLGFYKATTADIAEAASISQPYIFKFFKSKEELYLAALEEAFRRIHSAFENIPILRIGLDLQGEMIVAYEQLMANFPEEIHLQMQAFGISEPSIREKTTESFAKLYELVVKKFQKAEIPDPEFTAKVFLAKGIFCNLTLVLNLPEIKF</sequence>
<proteinExistence type="predicted"/>
<accession>N1W1A6</accession>
<dbReference type="STRING" id="1218591.LEP1GSC199_2605"/>
<protein>
    <submittedName>
        <fullName evidence="4">Transcriptional regulator, TetR family</fullName>
    </submittedName>
</protein>
<evidence type="ECO:0000313" key="4">
    <source>
        <dbReference type="EMBL" id="EMY69994.1"/>
    </source>
</evidence>